<protein>
    <submittedName>
        <fullName evidence="1">Uncharacterized protein</fullName>
    </submittedName>
</protein>
<dbReference type="SUPFAM" id="SSF52047">
    <property type="entry name" value="RNI-like"/>
    <property type="match status" value="1"/>
</dbReference>
<evidence type="ECO:0000313" key="1">
    <source>
        <dbReference type="EMBL" id="MDC3986412.1"/>
    </source>
</evidence>
<dbReference type="Proteomes" id="UP001151081">
    <property type="component" value="Unassembled WGS sequence"/>
</dbReference>
<organism evidence="1 2">
    <name type="scientific">Polyangium jinanense</name>
    <dbReference type="NCBI Taxonomy" id="2829994"/>
    <lineage>
        <taxon>Bacteria</taxon>
        <taxon>Pseudomonadati</taxon>
        <taxon>Myxococcota</taxon>
        <taxon>Polyangia</taxon>
        <taxon>Polyangiales</taxon>
        <taxon>Polyangiaceae</taxon>
        <taxon>Polyangium</taxon>
    </lineage>
</organism>
<dbReference type="SMART" id="SM00368">
    <property type="entry name" value="LRR_RI"/>
    <property type="match status" value="5"/>
</dbReference>
<gene>
    <name evidence="1" type="ORF">KEG57_38405</name>
</gene>
<dbReference type="GO" id="GO:0006913">
    <property type="term" value="P:nucleocytoplasmic transport"/>
    <property type="evidence" value="ECO:0007669"/>
    <property type="project" value="TreeGrafter"/>
</dbReference>
<dbReference type="GO" id="GO:0005829">
    <property type="term" value="C:cytosol"/>
    <property type="evidence" value="ECO:0007669"/>
    <property type="project" value="TreeGrafter"/>
</dbReference>
<dbReference type="Gene3D" id="3.80.10.10">
    <property type="entry name" value="Ribonuclease Inhibitor"/>
    <property type="match status" value="2"/>
</dbReference>
<name>A0A9X3X917_9BACT</name>
<sequence length="373" mass="38727">MLIPRFSAVLNRDRLELRGWRLTPTGARRLADEPALATVRALDLTGNEIGDDGLAALLASPHLGRVTELRLAENKLTSAGLRALAEAPALAELGELDLAGNTLGPDAIAVLAPLLPRLQILDLGDNRIGDAGARALADAGFRGEELGLAFTDIGPAGLAALVDGGALARTSGPSLIGDPLGDEGAAIFARLAGQTDGFSSVDLGWTGLTAHGLERLLASGVFSRGISHLGLRGNPLGEAGLRVLATHPGLPKATLHLDDVPPALLAEIRARTRAIVAPPVADGRVLACPYCYEALDLATAKCPHCRLDATRDAPTDENADRLRDAPRRPCPHCGGAMHARYASRCPHCARWAVSADKIARDGAASARSSPPTS</sequence>
<dbReference type="InterPro" id="IPR001611">
    <property type="entry name" value="Leu-rich_rpt"/>
</dbReference>
<evidence type="ECO:0000313" key="2">
    <source>
        <dbReference type="Proteomes" id="UP001151081"/>
    </source>
</evidence>
<dbReference type="AlphaFoldDB" id="A0A9X3X917"/>
<comment type="caution">
    <text evidence="1">The sequence shown here is derived from an EMBL/GenBank/DDBJ whole genome shotgun (WGS) entry which is preliminary data.</text>
</comment>
<reference evidence="1 2" key="1">
    <citation type="submission" date="2021-04" db="EMBL/GenBank/DDBJ databases">
        <title>Genome analysis of Polyangium sp.</title>
        <authorList>
            <person name="Li Y."/>
            <person name="Wang J."/>
        </authorList>
    </citation>
    <scope>NUCLEOTIDE SEQUENCE [LARGE SCALE GENOMIC DNA]</scope>
    <source>
        <strain evidence="1 2">SDU14</strain>
    </source>
</reference>
<dbReference type="GO" id="GO:0048471">
    <property type="term" value="C:perinuclear region of cytoplasm"/>
    <property type="evidence" value="ECO:0007669"/>
    <property type="project" value="TreeGrafter"/>
</dbReference>
<dbReference type="PANTHER" id="PTHR24113:SF15">
    <property type="entry name" value="NACHT DOMAIN-CONTAINING PROTEIN"/>
    <property type="match status" value="1"/>
</dbReference>
<dbReference type="GO" id="GO:0005096">
    <property type="term" value="F:GTPase activator activity"/>
    <property type="evidence" value="ECO:0007669"/>
    <property type="project" value="InterPro"/>
</dbReference>
<dbReference type="RefSeq" id="WP_272459421.1">
    <property type="nucleotide sequence ID" value="NZ_JAGTJJ010000038.1"/>
</dbReference>
<dbReference type="EMBL" id="JAGTJJ010000038">
    <property type="protein sequence ID" value="MDC3986412.1"/>
    <property type="molecule type" value="Genomic_DNA"/>
</dbReference>
<keyword evidence="2" id="KW-1185">Reference proteome</keyword>
<proteinExistence type="predicted"/>
<dbReference type="PANTHER" id="PTHR24113">
    <property type="entry name" value="RAN GTPASE-ACTIVATING PROTEIN 1"/>
    <property type="match status" value="1"/>
</dbReference>
<dbReference type="GO" id="GO:0031267">
    <property type="term" value="F:small GTPase binding"/>
    <property type="evidence" value="ECO:0007669"/>
    <property type="project" value="TreeGrafter"/>
</dbReference>
<dbReference type="InterPro" id="IPR027038">
    <property type="entry name" value="RanGap"/>
</dbReference>
<accession>A0A9X3X917</accession>
<dbReference type="Pfam" id="PF13516">
    <property type="entry name" value="LRR_6"/>
    <property type="match status" value="3"/>
</dbReference>
<dbReference type="InterPro" id="IPR032675">
    <property type="entry name" value="LRR_dom_sf"/>
</dbReference>